<dbReference type="InterPro" id="IPR016195">
    <property type="entry name" value="Pol/histidinol_Pase-like"/>
</dbReference>
<organism evidence="2 3">
    <name type="scientific">Paenibacillus chungangensis</name>
    <dbReference type="NCBI Taxonomy" id="696535"/>
    <lineage>
        <taxon>Bacteria</taxon>
        <taxon>Bacillati</taxon>
        <taxon>Bacillota</taxon>
        <taxon>Bacilli</taxon>
        <taxon>Bacillales</taxon>
        <taxon>Paenibacillaceae</taxon>
        <taxon>Paenibacillus</taxon>
    </lineage>
</organism>
<dbReference type="Gene3D" id="3.20.20.140">
    <property type="entry name" value="Metal-dependent hydrolases"/>
    <property type="match status" value="1"/>
</dbReference>
<dbReference type="InterPro" id="IPR003141">
    <property type="entry name" value="Pol/His_phosphatase_N"/>
</dbReference>
<dbReference type="PANTHER" id="PTHR42924:SF3">
    <property type="entry name" value="POLYMERASE_HISTIDINOL PHOSPHATASE N-TERMINAL DOMAIN-CONTAINING PROTEIN"/>
    <property type="match status" value="1"/>
</dbReference>
<dbReference type="EMBL" id="JBHTJZ010000011">
    <property type="protein sequence ID" value="MFD0959672.1"/>
    <property type="molecule type" value="Genomic_DNA"/>
</dbReference>
<dbReference type="Proteomes" id="UP001596989">
    <property type="component" value="Unassembled WGS sequence"/>
</dbReference>
<reference evidence="3" key="1">
    <citation type="journal article" date="2019" name="Int. J. Syst. Evol. Microbiol.">
        <title>The Global Catalogue of Microorganisms (GCM) 10K type strain sequencing project: providing services to taxonomists for standard genome sequencing and annotation.</title>
        <authorList>
            <consortium name="The Broad Institute Genomics Platform"/>
            <consortium name="The Broad Institute Genome Sequencing Center for Infectious Disease"/>
            <person name="Wu L."/>
            <person name="Ma J."/>
        </authorList>
    </citation>
    <scope>NUCLEOTIDE SEQUENCE [LARGE SCALE GENOMIC DNA]</scope>
    <source>
        <strain evidence="3">CCUG 59129</strain>
    </source>
</reference>
<evidence type="ECO:0000313" key="3">
    <source>
        <dbReference type="Proteomes" id="UP001596989"/>
    </source>
</evidence>
<name>A0ABW3HQ86_9BACL</name>
<dbReference type="InterPro" id="IPR052018">
    <property type="entry name" value="PHP_domain"/>
</dbReference>
<accession>A0ABW3HQ86</accession>
<comment type="caution">
    <text evidence="2">The sequence shown here is derived from an EMBL/GenBank/DDBJ whole genome shotgun (WGS) entry which is preliminary data.</text>
</comment>
<dbReference type="NCBIfam" id="NF038032">
    <property type="entry name" value="CehA_McbA_metalo"/>
    <property type="match status" value="1"/>
</dbReference>
<gene>
    <name evidence="2" type="ORF">ACFQ2I_09740</name>
</gene>
<dbReference type="SMART" id="SM00481">
    <property type="entry name" value="POLIIIAc"/>
    <property type="match status" value="1"/>
</dbReference>
<sequence length="435" mass="48595">MSLEKEYVIEQVFSRYIAKSEEKGYIEIPFELPEHTEKIQVQMDGESLKGTGATIDLGIKGPGRMRGWSGGARTEFTIGWEKATPGYLPGELDAGPWAVLLGAYRVPQEGCEVKLTVTVMLEQPRWLKGDLHTHTVHSDGAYTLREAVGIMEDNDCDFLATTDHNTVSQNNAHPADTDVILIPGVELTTNYGHANFLGAADPVLDYRATKMDDVHRLLQEAREAGARIVLNHPHCDYCPWEWDFEVDYDWVEVWNGPWSERNQRAVDWWHSQLAAGKRIAAVGGSDVHRPDPWVKHAMPTTHVFAASRTVKGILDGLHTGRVFMSYGPEGPEIDVHIGTALMGDAIQLHEGVVLHGECSVQHVRQGDVVEVISEIGPEHEASAEEDGSLTLTWPVADRLFYRVEVWRYFPEVDRTLMAALGNPIYLKKGNDDEQN</sequence>
<dbReference type="RefSeq" id="WP_377563899.1">
    <property type="nucleotide sequence ID" value="NZ_JBHTJZ010000011.1"/>
</dbReference>
<feature type="domain" description="Polymerase/histidinol phosphatase N-terminal" evidence="1">
    <location>
        <begin position="129"/>
        <end position="191"/>
    </location>
</feature>
<dbReference type="SUPFAM" id="SSF89550">
    <property type="entry name" value="PHP domain-like"/>
    <property type="match status" value="1"/>
</dbReference>
<evidence type="ECO:0000313" key="2">
    <source>
        <dbReference type="EMBL" id="MFD0959672.1"/>
    </source>
</evidence>
<protein>
    <submittedName>
        <fullName evidence="2">CehA/McbA family metallohydrolase</fullName>
    </submittedName>
</protein>
<evidence type="ECO:0000259" key="1">
    <source>
        <dbReference type="SMART" id="SM00481"/>
    </source>
</evidence>
<proteinExistence type="predicted"/>
<dbReference type="PANTHER" id="PTHR42924">
    <property type="entry name" value="EXONUCLEASE"/>
    <property type="match status" value="1"/>
</dbReference>
<keyword evidence="3" id="KW-1185">Reference proteome</keyword>